<dbReference type="Gene3D" id="1.10.238.10">
    <property type="entry name" value="EF-hand"/>
    <property type="match status" value="1"/>
</dbReference>
<dbReference type="InterPro" id="IPR011992">
    <property type="entry name" value="EF-hand-dom_pair"/>
</dbReference>
<dbReference type="SMART" id="SM00054">
    <property type="entry name" value="EFh"/>
    <property type="match status" value="2"/>
</dbReference>
<feature type="domain" description="EF-hand" evidence="2">
    <location>
        <begin position="125"/>
        <end position="160"/>
    </location>
</feature>
<evidence type="ECO:0000259" key="2">
    <source>
        <dbReference type="PROSITE" id="PS50222"/>
    </source>
</evidence>
<dbReference type="AlphaFoldDB" id="A0A9Q1KBU0"/>
<keyword evidence="1" id="KW-0106">Calcium</keyword>
<dbReference type="Proteomes" id="UP001153076">
    <property type="component" value="Unassembled WGS sequence"/>
</dbReference>
<organism evidence="3 4">
    <name type="scientific">Carnegiea gigantea</name>
    <dbReference type="NCBI Taxonomy" id="171969"/>
    <lineage>
        <taxon>Eukaryota</taxon>
        <taxon>Viridiplantae</taxon>
        <taxon>Streptophyta</taxon>
        <taxon>Embryophyta</taxon>
        <taxon>Tracheophyta</taxon>
        <taxon>Spermatophyta</taxon>
        <taxon>Magnoliopsida</taxon>
        <taxon>eudicotyledons</taxon>
        <taxon>Gunneridae</taxon>
        <taxon>Pentapetalae</taxon>
        <taxon>Caryophyllales</taxon>
        <taxon>Cactineae</taxon>
        <taxon>Cactaceae</taxon>
        <taxon>Cactoideae</taxon>
        <taxon>Echinocereeae</taxon>
        <taxon>Carnegiea</taxon>
    </lineage>
</organism>
<dbReference type="CDD" id="cd16180">
    <property type="entry name" value="EFh_PEF_Group_I"/>
    <property type="match status" value="1"/>
</dbReference>
<dbReference type="PANTHER" id="PTHR46824">
    <property type="entry name" value="CALCIUM-BINDING PROTEIN CML48-RELATED"/>
    <property type="match status" value="1"/>
</dbReference>
<reference evidence="3" key="1">
    <citation type="submission" date="2022-04" db="EMBL/GenBank/DDBJ databases">
        <title>Carnegiea gigantea Genome sequencing and assembly v2.</title>
        <authorList>
            <person name="Copetti D."/>
            <person name="Sanderson M.J."/>
            <person name="Burquez A."/>
            <person name="Wojciechowski M.F."/>
        </authorList>
    </citation>
    <scope>NUCLEOTIDE SEQUENCE</scope>
    <source>
        <strain evidence="3">SGP5-SGP5p</strain>
        <tissue evidence="3">Aerial part</tissue>
    </source>
</reference>
<dbReference type="EMBL" id="JAKOGI010000189">
    <property type="protein sequence ID" value="KAJ8440468.1"/>
    <property type="molecule type" value="Genomic_DNA"/>
</dbReference>
<evidence type="ECO:0000313" key="4">
    <source>
        <dbReference type="Proteomes" id="UP001153076"/>
    </source>
</evidence>
<comment type="caution">
    <text evidence="3">The sequence shown here is derived from an EMBL/GenBank/DDBJ whole genome shotgun (WGS) entry which is preliminary data.</text>
</comment>
<dbReference type="GO" id="GO:0005509">
    <property type="term" value="F:calcium ion binding"/>
    <property type="evidence" value="ECO:0007669"/>
    <property type="project" value="InterPro"/>
</dbReference>
<keyword evidence="4" id="KW-1185">Reference proteome</keyword>
<gene>
    <name evidence="3" type="ORF">Cgig2_013627</name>
</gene>
<dbReference type="PROSITE" id="PS00018">
    <property type="entry name" value="EF_HAND_1"/>
    <property type="match status" value="2"/>
</dbReference>
<name>A0A9Q1KBU0_9CARY</name>
<feature type="domain" description="EF-hand" evidence="2">
    <location>
        <begin position="58"/>
        <end position="93"/>
    </location>
</feature>
<dbReference type="PROSITE" id="PS50222">
    <property type="entry name" value="EF_HAND_2"/>
    <property type="match status" value="2"/>
</dbReference>
<sequence length="219" mass="24429">MQGYAGYNYGTGAGDWGQVQQEQYYGYGSYGSYKKPTCPSPAMQDPFEDIAPTAFPSGIDPKVVNAFNRIDCDGNGVIDDQELQTVLTTSCGHKFSLRTVHLLMHEFTHSNKRMIGPKEFVPLYHCLQQWRGIFQRFDRNRNGSIESQELAQALASLGYKVSPQIISLLVSKFSRSAGGRCCITVKGLTEAFKAKEDMYGRATFGHEEFLLTVLPFIIA</sequence>
<dbReference type="SUPFAM" id="SSF47473">
    <property type="entry name" value="EF-hand"/>
    <property type="match status" value="1"/>
</dbReference>
<dbReference type="InterPro" id="IPR002048">
    <property type="entry name" value="EF_hand_dom"/>
</dbReference>
<protein>
    <recommendedName>
        <fullName evidence="2">EF-hand domain-containing protein</fullName>
    </recommendedName>
</protein>
<dbReference type="Pfam" id="PF13202">
    <property type="entry name" value="EF-hand_5"/>
    <property type="match status" value="1"/>
</dbReference>
<evidence type="ECO:0000313" key="3">
    <source>
        <dbReference type="EMBL" id="KAJ8440468.1"/>
    </source>
</evidence>
<evidence type="ECO:0000256" key="1">
    <source>
        <dbReference type="ARBA" id="ARBA00022837"/>
    </source>
</evidence>
<dbReference type="InterPro" id="IPR018247">
    <property type="entry name" value="EF_Hand_1_Ca_BS"/>
</dbReference>
<dbReference type="OrthoDB" id="186625at2759"/>
<accession>A0A9Q1KBU0</accession>
<proteinExistence type="predicted"/>
<dbReference type="Pfam" id="PF13405">
    <property type="entry name" value="EF-hand_6"/>
    <property type="match status" value="1"/>
</dbReference>
<dbReference type="InterPro" id="IPR044590">
    <property type="entry name" value="CML48/49/50"/>
</dbReference>
<dbReference type="PANTHER" id="PTHR46824:SF1">
    <property type="entry name" value="CALCIUM-BINDING PROTEIN CML49-RELATED"/>
    <property type="match status" value="1"/>
</dbReference>